<comment type="caution">
    <text evidence="3">The sequence shown here is derived from an EMBL/GenBank/DDBJ whole genome shotgun (WGS) entry which is preliminary data.</text>
</comment>
<keyword evidence="1" id="KW-0472">Membrane</keyword>
<dbReference type="InterPro" id="IPR003587">
    <property type="entry name" value="Hint_dom_N"/>
</dbReference>
<evidence type="ECO:0000313" key="4">
    <source>
        <dbReference type="Proteomes" id="UP001206236"/>
    </source>
</evidence>
<evidence type="ECO:0000256" key="1">
    <source>
        <dbReference type="SAM" id="Phobius"/>
    </source>
</evidence>
<protein>
    <submittedName>
        <fullName evidence="3">Polymorphic toxin-type HINT domain-containing protein</fullName>
    </submittedName>
</protein>
<dbReference type="SMART" id="SM00306">
    <property type="entry name" value="HintN"/>
    <property type="match status" value="1"/>
</dbReference>
<keyword evidence="1" id="KW-0812">Transmembrane</keyword>
<dbReference type="Proteomes" id="UP001206236">
    <property type="component" value="Unassembled WGS sequence"/>
</dbReference>
<proteinExistence type="predicted"/>
<keyword evidence="1" id="KW-1133">Transmembrane helix</keyword>
<sequence>MNSGFNKAANSAGVKPSCFVAGTLVMAVVGMVAIEKIKSGDKIISTDPETMETGEKTVLETYIREVTTLVHLTVNGEEIVTTVDHPFYVKNQGFIKAGELIVGDELLDVNGNVLLVEKFNVELTDEPVTVYNFQVEGFHTYHVGCFYVLVHNADYNQSPKEIMAEHTKGLDTREHPSKYKQISAKEKSRLESKVRDRTITKDEYKKLEWNKKISARRQDAVNEFWDQEQIRLQKGENGTRNWSPQQKADILNGKRPTYNGKTIQGHHTYSVSKYPHLSGNSEVIYPATFNEHLKGWHGGNFRNSLPGEPIKTIIDF</sequence>
<dbReference type="Pfam" id="PF07591">
    <property type="entry name" value="PT-HINT"/>
    <property type="match status" value="1"/>
</dbReference>
<dbReference type="AlphaFoldDB" id="A0AAW5KIS8"/>
<gene>
    <name evidence="3" type="ORF">NE632_09270</name>
</gene>
<dbReference type="InterPro" id="IPR036844">
    <property type="entry name" value="Hint_dom_sf"/>
</dbReference>
<dbReference type="InterPro" id="IPR028916">
    <property type="entry name" value="Tox-GHH_dom"/>
</dbReference>
<dbReference type="Gene3D" id="2.170.16.10">
    <property type="entry name" value="Hedgehog/Intein (Hint) domain"/>
    <property type="match status" value="1"/>
</dbReference>
<name>A0AAW5KIS8_9FIRM</name>
<dbReference type="SUPFAM" id="SSF51294">
    <property type="entry name" value="Hedgehog/intein (Hint) domain"/>
    <property type="match status" value="1"/>
</dbReference>
<dbReference type="Pfam" id="PF15636">
    <property type="entry name" value="Tox-GHH"/>
    <property type="match status" value="1"/>
</dbReference>
<feature type="domain" description="Hint" evidence="2">
    <location>
        <begin position="16"/>
        <end position="110"/>
    </location>
</feature>
<evidence type="ECO:0000313" key="3">
    <source>
        <dbReference type="EMBL" id="MCQ5153499.1"/>
    </source>
</evidence>
<feature type="transmembrane region" description="Helical" evidence="1">
    <location>
        <begin position="12"/>
        <end position="34"/>
    </location>
</feature>
<dbReference type="EMBL" id="JANGCN010000019">
    <property type="protein sequence ID" value="MCQ5153499.1"/>
    <property type="molecule type" value="Genomic_DNA"/>
</dbReference>
<organism evidence="3 4">
    <name type="scientific">Ruminococcus bicirculans</name>
    <name type="common">ex Wegman et al. 2014</name>
    <dbReference type="NCBI Taxonomy" id="1160721"/>
    <lineage>
        <taxon>Bacteria</taxon>
        <taxon>Bacillati</taxon>
        <taxon>Bacillota</taxon>
        <taxon>Clostridia</taxon>
        <taxon>Eubacteriales</taxon>
        <taxon>Oscillospiraceae</taxon>
        <taxon>Ruminococcus</taxon>
    </lineage>
</organism>
<dbReference type="RefSeq" id="WP_256322181.1">
    <property type="nucleotide sequence ID" value="NZ_JANGCN010000019.1"/>
</dbReference>
<dbReference type="InterPro" id="IPR006141">
    <property type="entry name" value="Intein_N"/>
</dbReference>
<dbReference type="GO" id="GO:0016539">
    <property type="term" value="P:intein-mediated protein splicing"/>
    <property type="evidence" value="ECO:0007669"/>
    <property type="project" value="InterPro"/>
</dbReference>
<evidence type="ECO:0000259" key="2">
    <source>
        <dbReference type="SMART" id="SM00306"/>
    </source>
</evidence>
<accession>A0AAW5KIS8</accession>
<dbReference type="PROSITE" id="PS50817">
    <property type="entry name" value="INTEIN_N_TER"/>
    <property type="match status" value="1"/>
</dbReference>
<reference evidence="3" key="1">
    <citation type="submission" date="2022-06" db="EMBL/GenBank/DDBJ databases">
        <title>Isolation of gut microbiota from human fecal samples.</title>
        <authorList>
            <person name="Pamer E.G."/>
            <person name="Barat B."/>
            <person name="Waligurski E."/>
            <person name="Medina S."/>
            <person name="Paddock L."/>
            <person name="Mostad J."/>
        </authorList>
    </citation>
    <scope>NUCLEOTIDE SEQUENCE</scope>
    <source>
        <strain evidence="3">DFI.5.57</strain>
    </source>
</reference>
<dbReference type="CDD" id="cd00081">
    <property type="entry name" value="Hint"/>
    <property type="match status" value="1"/>
</dbReference>